<dbReference type="RefSeq" id="WP_187733905.1">
    <property type="nucleotide sequence ID" value="NZ_BMFN01000001.1"/>
</dbReference>
<dbReference type="AlphaFoldDB" id="A0A7H0GZI0"/>
<name>A0A7H0GZI0_9BACT</name>
<organism evidence="2 3">
    <name type="scientific">Hymenobacter qilianensis</name>
    <dbReference type="NCBI Taxonomy" id="1385715"/>
    <lineage>
        <taxon>Bacteria</taxon>
        <taxon>Pseudomonadati</taxon>
        <taxon>Bacteroidota</taxon>
        <taxon>Cytophagia</taxon>
        <taxon>Cytophagales</taxon>
        <taxon>Hymenobacteraceae</taxon>
        <taxon>Hymenobacter</taxon>
    </lineage>
</organism>
<proteinExistence type="predicted"/>
<dbReference type="EMBL" id="CP060784">
    <property type="protein sequence ID" value="QNP53696.1"/>
    <property type="molecule type" value="Genomic_DNA"/>
</dbReference>
<accession>A0A7H0GZI0</accession>
<dbReference type="Proteomes" id="UP000516093">
    <property type="component" value="Chromosome"/>
</dbReference>
<evidence type="ECO:0000259" key="1">
    <source>
        <dbReference type="Pfam" id="PF19783"/>
    </source>
</evidence>
<keyword evidence="3" id="KW-1185">Reference proteome</keyword>
<dbReference type="InterPro" id="IPR046235">
    <property type="entry name" value="DUF6268"/>
</dbReference>
<evidence type="ECO:0000313" key="3">
    <source>
        <dbReference type="Proteomes" id="UP000516093"/>
    </source>
</evidence>
<evidence type="ECO:0000313" key="2">
    <source>
        <dbReference type="EMBL" id="QNP53696.1"/>
    </source>
</evidence>
<feature type="domain" description="DUF6268" evidence="1">
    <location>
        <begin position="157"/>
        <end position="335"/>
    </location>
</feature>
<sequence>MTSISAFLRRGGQILGLVALFLPVLDAQAQVRPPRTRVYPRPAPPTDSLTDELVGKEKEFANPSVLGQGPSKGLIFHYERTTGFDITSNSRSSDFTDRSGRVSNNDRFIVKGYIPVWNRPHLKMVVGVNYEREEFEFENRPTGYTLYDELEEKGLKTLGTQLVVLRPIDERNFILGRVKGELNGDYTSSELRLKDYLRMSYELVYGWKKSPTFSWGIGAQLGYTFGRRSIYPAIMYNRTWSDHWGVEALFPARVLVRHNASAKSLLFAGYDVNGLSYILKFRETLPIDPTLTTVELRETELKVRGRWEREIYDFLWFGAEGGYRYNNSFDVFDRRNGRTKVIDNKLAGTPYFSLELFIVPPRRFLKQ</sequence>
<gene>
    <name evidence="2" type="ORF">H9L05_09220</name>
</gene>
<reference evidence="2 3" key="1">
    <citation type="submission" date="2020-08" db="EMBL/GenBank/DDBJ databases">
        <title>Genome sequence of Hymenobacter qilianensis JCM 19763T.</title>
        <authorList>
            <person name="Hyun D.-W."/>
            <person name="Bae J.-W."/>
        </authorList>
    </citation>
    <scope>NUCLEOTIDE SEQUENCE [LARGE SCALE GENOMIC DNA]</scope>
    <source>
        <strain evidence="2 3">JCM 19763</strain>
    </source>
</reference>
<protein>
    <recommendedName>
        <fullName evidence="1">DUF6268 domain-containing protein</fullName>
    </recommendedName>
</protein>
<dbReference type="Pfam" id="PF19783">
    <property type="entry name" value="DUF6268"/>
    <property type="match status" value="1"/>
</dbReference>
<dbReference type="KEGG" id="hqi:H9L05_09220"/>